<dbReference type="Proteomes" id="UP000642107">
    <property type="component" value="Unassembled WGS sequence"/>
</dbReference>
<comment type="catalytic activity">
    <reaction evidence="1 7">
        <text>guanosine(46) in tRNA + S-adenosyl-L-methionine = N(7)-methylguanosine(46) in tRNA + S-adenosyl-L-homocysteine</text>
        <dbReference type="Rhea" id="RHEA:42708"/>
        <dbReference type="Rhea" id="RHEA-COMP:10188"/>
        <dbReference type="Rhea" id="RHEA-COMP:10189"/>
        <dbReference type="ChEBI" id="CHEBI:57856"/>
        <dbReference type="ChEBI" id="CHEBI:59789"/>
        <dbReference type="ChEBI" id="CHEBI:74269"/>
        <dbReference type="ChEBI" id="CHEBI:74480"/>
        <dbReference type="EC" id="2.1.1.33"/>
    </reaction>
</comment>
<keyword evidence="3 7" id="KW-0489">Methyltransferase</keyword>
<keyword evidence="4 7" id="KW-0808">Transferase</keyword>
<dbReference type="InterPro" id="IPR055361">
    <property type="entry name" value="tRNA_methyltr_TrmB_bact"/>
</dbReference>
<feature type="binding site" evidence="7">
    <location>
        <position position="166"/>
    </location>
    <ligand>
        <name>S-adenosyl-L-methionine</name>
        <dbReference type="ChEBI" id="CHEBI:59789"/>
    </ligand>
</feature>
<comment type="pathway">
    <text evidence="7">tRNA modification; N(7)-methylguanine-tRNA biosynthesis.</text>
</comment>
<evidence type="ECO:0000256" key="4">
    <source>
        <dbReference type="ARBA" id="ARBA00022679"/>
    </source>
</evidence>
<feature type="binding site" evidence="7">
    <location>
        <position position="193"/>
    </location>
    <ligand>
        <name>substrate</name>
    </ligand>
</feature>
<protein>
    <recommendedName>
        <fullName evidence="7">tRNA (guanine-N(7)-)-methyltransferase</fullName>
        <ecNumber evidence="7">2.1.1.33</ecNumber>
    </recommendedName>
    <alternativeName>
        <fullName evidence="7">tRNA (guanine(46)-N(7))-methyltransferase</fullName>
    </alternativeName>
    <alternativeName>
        <fullName evidence="7">tRNA(m7G46)-methyltransferase</fullName>
    </alternativeName>
</protein>
<comment type="caution">
    <text evidence="7">Lacks conserved residue(s) required for the propagation of feature annotation.</text>
</comment>
<feature type="binding site" evidence="7">
    <location>
        <position position="139"/>
    </location>
    <ligand>
        <name>S-adenosyl-L-methionine</name>
        <dbReference type="ChEBI" id="CHEBI:59789"/>
    </ligand>
</feature>
<accession>A0ABR9DSZ5</accession>
<dbReference type="SUPFAM" id="SSF53335">
    <property type="entry name" value="S-adenosyl-L-methionine-dependent methyltransferases"/>
    <property type="match status" value="1"/>
</dbReference>
<feature type="binding site" evidence="7">
    <location>
        <position position="114"/>
    </location>
    <ligand>
        <name>S-adenosyl-L-methionine</name>
        <dbReference type="ChEBI" id="CHEBI:59789"/>
    </ligand>
</feature>
<organism evidence="9 10">
    <name type="scientific">Flavimobilis rhizosphaerae</name>
    <dbReference type="NCBI Taxonomy" id="2775421"/>
    <lineage>
        <taxon>Bacteria</taxon>
        <taxon>Bacillati</taxon>
        <taxon>Actinomycetota</taxon>
        <taxon>Actinomycetes</taxon>
        <taxon>Micrococcales</taxon>
        <taxon>Jonesiaceae</taxon>
        <taxon>Flavimobilis</taxon>
    </lineage>
</organism>
<dbReference type="HAMAP" id="MF_01057">
    <property type="entry name" value="tRNA_methyltr_TrmB"/>
    <property type="match status" value="1"/>
</dbReference>
<evidence type="ECO:0000313" key="10">
    <source>
        <dbReference type="Proteomes" id="UP000642107"/>
    </source>
</evidence>
<dbReference type="GO" id="GO:0008176">
    <property type="term" value="F:tRNA (guanine(46)-N7)-methyltransferase activity"/>
    <property type="evidence" value="ECO:0007669"/>
    <property type="project" value="UniProtKB-EC"/>
</dbReference>
<comment type="function">
    <text evidence="2 7">Catalyzes the formation of N(7)-methylguanine at position 46 (m7G46) in tRNA.</text>
</comment>
<evidence type="ECO:0000313" key="9">
    <source>
        <dbReference type="EMBL" id="MBD9699100.1"/>
    </source>
</evidence>
<dbReference type="PANTHER" id="PTHR23417:SF14">
    <property type="entry name" value="PENTACOTRIPEPTIDE-REPEAT REGION OF PRORP DOMAIN-CONTAINING PROTEIN"/>
    <property type="match status" value="1"/>
</dbReference>
<keyword evidence="6 7" id="KW-0819">tRNA processing</keyword>
<keyword evidence="10" id="KW-1185">Reference proteome</keyword>
<comment type="similarity">
    <text evidence="7">Belongs to the class I-like SAM-binding methyltransferase superfamily. TrmB family.</text>
</comment>
<dbReference type="RefSeq" id="WP_192278860.1">
    <property type="nucleotide sequence ID" value="NZ_JACZDF010000002.1"/>
</dbReference>
<dbReference type="Pfam" id="PF02390">
    <property type="entry name" value="Methyltransf_4"/>
    <property type="match status" value="1"/>
</dbReference>
<dbReference type="Gene3D" id="3.40.50.150">
    <property type="entry name" value="Vaccinia Virus protein VP39"/>
    <property type="match status" value="1"/>
</dbReference>
<dbReference type="NCBIfam" id="TIGR00091">
    <property type="entry name" value="tRNA (guanosine(46)-N7)-methyltransferase TrmB"/>
    <property type="match status" value="1"/>
</dbReference>
<reference evidence="9 10" key="1">
    <citation type="submission" date="2020-09" db="EMBL/GenBank/DDBJ databases">
        <title>Flavimobilis rhizosphaerae sp. nov., isolated from rhizosphere soil of Spartina alterniflora.</title>
        <authorList>
            <person name="Hanqin C."/>
        </authorList>
    </citation>
    <scope>NUCLEOTIDE SEQUENCE [LARGE SCALE GENOMIC DNA]</scope>
    <source>
        <strain evidence="9 10">GY 10621</strain>
    </source>
</reference>
<dbReference type="InterPro" id="IPR003358">
    <property type="entry name" value="tRNA_(Gua-N-7)_MeTrfase_Trmb"/>
</dbReference>
<sequence>MSTTPDVPDALLPDVSDALLPDGPGPDGRGPDATTPAAHEAERVVTQHGTFRAHPVSFVRRSGRLTDGQARALERSGPQMLLDVPRDVARTSVDPAWRLDVAEVFGRTAPLVVEVGSGMGENAVAAAAADPSRDVLALEVYLPGLAQAVLAGDRDGVTNLRLAQVNAPELFATALAPASVDEVWVFFPDPWHKTRHHKRRLVQPSFCDEVARVLRPGGVWRLATDWEPYADHVREVLRGRADLVPLVAGSDGVVERFDGRVLTTFEAKGLRAGRTITDLAYVRV</sequence>
<evidence type="ECO:0000256" key="5">
    <source>
        <dbReference type="ARBA" id="ARBA00022691"/>
    </source>
</evidence>
<dbReference type="EMBL" id="JACZDF010000002">
    <property type="protein sequence ID" value="MBD9699100.1"/>
    <property type="molecule type" value="Genomic_DNA"/>
</dbReference>
<feature type="region of interest" description="Disordered" evidence="8">
    <location>
        <begin position="1"/>
        <end position="38"/>
    </location>
</feature>
<evidence type="ECO:0000256" key="8">
    <source>
        <dbReference type="SAM" id="MobiDB-lite"/>
    </source>
</evidence>
<proteinExistence type="inferred from homology"/>
<evidence type="ECO:0000256" key="6">
    <source>
        <dbReference type="ARBA" id="ARBA00022694"/>
    </source>
</evidence>
<dbReference type="PROSITE" id="PS51625">
    <property type="entry name" value="SAM_MT_TRMB"/>
    <property type="match status" value="1"/>
</dbReference>
<dbReference type="InterPro" id="IPR029063">
    <property type="entry name" value="SAM-dependent_MTases_sf"/>
</dbReference>
<evidence type="ECO:0000256" key="3">
    <source>
        <dbReference type="ARBA" id="ARBA00022603"/>
    </source>
</evidence>
<dbReference type="EC" id="2.1.1.33" evidence="7"/>
<gene>
    <name evidence="7 9" type="primary">trmB</name>
    <name evidence="9" type="ORF">IGS67_06265</name>
</gene>
<feature type="binding site" evidence="7">
    <location>
        <position position="225"/>
    </location>
    <ligand>
        <name>substrate</name>
    </ligand>
</feature>
<feature type="binding site" evidence="7">
    <location>
        <begin position="263"/>
        <end position="266"/>
    </location>
    <ligand>
        <name>substrate</name>
    </ligand>
</feature>
<feature type="binding site" evidence="7">
    <location>
        <position position="189"/>
    </location>
    <ligand>
        <name>S-adenosyl-L-methionine</name>
        <dbReference type="ChEBI" id="CHEBI:59789"/>
    </ligand>
</feature>
<keyword evidence="5 7" id="KW-0949">S-adenosyl-L-methionine</keyword>
<evidence type="ECO:0000256" key="7">
    <source>
        <dbReference type="HAMAP-Rule" id="MF_01057"/>
    </source>
</evidence>
<dbReference type="PANTHER" id="PTHR23417">
    <property type="entry name" value="3-DEOXY-D-MANNO-OCTULOSONIC-ACID TRANSFERASE/TRNA GUANINE-N 7 - -METHYLTRANSFERASE"/>
    <property type="match status" value="1"/>
</dbReference>
<evidence type="ECO:0000256" key="1">
    <source>
        <dbReference type="ARBA" id="ARBA00000142"/>
    </source>
</evidence>
<evidence type="ECO:0000256" key="2">
    <source>
        <dbReference type="ARBA" id="ARBA00003015"/>
    </source>
</evidence>
<name>A0ABR9DSZ5_9MICO</name>
<comment type="caution">
    <text evidence="9">The sequence shown here is derived from an EMBL/GenBank/DDBJ whole genome shotgun (WGS) entry which is preliminary data.</text>
</comment>